<dbReference type="EMBL" id="JABANO010041245">
    <property type="protein sequence ID" value="KAF4679651.1"/>
    <property type="molecule type" value="Genomic_DNA"/>
</dbReference>
<feature type="domain" description="Peptidase S8/S53" evidence="10">
    <location>
        <begin position="209"/>
        <end position="445"/>
    </location>
</feature>
<evidence type="ECO:0000256" key="4">
    <source>
        <dbReference type="ARBA" id="ARBA00022825"/>
    </source>
</evidence>
<gene>
    <name evidence="11" type="ORF">FOZ63_003948</name>
</gene>
<dbReference type="InterPro" id="IPR022398">
    <property type="entry name" value="Peptidase_S8_His-AS"/>
</dbReference>
<dbReference type="InterPro" id="IPR051048">
    <property type="entry name" value="Peptidase_S8/S53_subtilisin"/>
</dbReference>
<evidence type="ECO:0000256" key="3">
    <source>
        <dbReference type="ARBA" id="ARBA00022801"/>
    </source>
</evidence>
<dbReference type="AlphaFoldDB" id="A0A7J6N9S5"/>
<dbReference type="Proteomes" id="UP000553632">
    <property type="component" value="Unassembled WGS sequence"/>
</dbReference>
<keyword evidence="9" id="KW-0812">Transmembrane</keyword>
<comment type="catalytic activity">
    <reaction evidence="6">
        <text>Hydrolysis of proteins with broad specificity for peptide bonds, and a preference for a large uncharged residue in P1. Hydrolyzes peptide amides.</text>
        <dbReference type="EC" id="3.4.21.62"/>
    </reaction>
</comment>
<evidence type="ECO:0000256" key="5">
    <source>
        <dbReference type="ARBA" id="ARBA00023145"/>
    </source>
</evidence>
<dbReference type="GO" id="GO:0004252">
    <property type="term" value="F:serine-type endopeptidase activity"/>
    <property type="evidence" value="ECO:0007669"/>
    <property type="project" value="UniProtKB-UniRule"/>
</dbReference>
<keyword evidence="5" id="KW-0865">Zymogen</keyword>
<dbReference type="GO" id="GO:0006508">
    <property type="term" value="P:proteolysis"/>
    <property type="evidence" value="ECO:0007669"/>
    <property type="project" value="UniProtKB-KW"/>
</dbReference>
<name>A0A7J6N9S5_PEROL</name>
<dbReference type="PANTHER" id="PTHR43399">
    <property type="entry name" value="SUBTILISIN-RELATED"/>
    <property type="match status" value="1"/>
</dbReference>
<dbReference type="PANTHER" id="PTHR43399:SF4">
    <property type="entry name" value="CELL WALL-ASSOCIATED PROTEASE"/>
    <property type="match status" value="1"/>
</dbReference>
<dbReference type="SUPFAM" id="SSF52743">
    <property type="entry name" value="Subtilisin-like"/>
    <property type="match status" value="1"/>
</dbReference>
<evidence type="ECO:0000256" key="7">
    <source>
        <dbReference type="ARBA" id="ARBA00023619"/>
    </source>
</evidence>
<protein>
    <recommendedName>
        <fullName evidence="7">subtilisin</fullName>
        <ecNumber evidence="7">3.4.21.62</ecNumber>
    </recommendedName>
</protein>
<dbReference type="OMA" id="EVIHIGA"/>
<keyword evidence="9" id="KW-1133">Transmembrane helix</keyword>
<feature type="active site" description="Charge relay system" evidence="8">
    <location>
        <position position="217"/>
    </location>
</feature>
<comment type="similarity">
    <text evidence="1 8">Belongs to the peptidase S8 family.</text>
</comment>
<feature type="active site" description="Charge relay system" evidence="8">
    <location>
        <position position="426"/>
    </location>
</feature>
<evidence type="ECO:0000313" key="11">
    <source>
        <dbReference type="EMBL" id="KAF4679651.1"/>
    </source>
</evidence>
<evidence type="ECO:0000256" key="8">
    <source>
        <dbReference type="PROSITE-ProRule" id="PRU01240"/>
    </source>
</evidence>
<sequence length="502" mass="52474">MLGKARGLQLIDNLGPGYCRLRRVRLAGLVMAMSSAFLLTIFLYVVALGEGLSNRTLVMISHRGAPLDIRQVPLMMAQAAAASGGRVRSLTQEDRDCEQCFAQDGMIHDLTTVGVQIVDSKCSASYDQIVNYLEKAKDMTGIAFVCEPDFKVSLNPVPRRVLPLDLSECKGGNSVLGTNDPKSSCQSNLEVIRIGAAWAVARAAKQKLKDIVLAIIDTGADMTHPDLVNQFWKDPADGSIGHNFITKTSDVTDDNGHGTHCAGNAAAQTNNTLGIAGVANANGGSPNVKLMILKFLDAGGSGDTSNALSALNYAVEHGATVSSHSYGAYYASQVFENAFKNAAAANHVAVVAAGNDASTLDQVPMYPCSFAVDIPSMLCIAASTSATKDIKLAYFSNAGTVTKIAAPGLDINSTYAGGYTSLSGTSMSTPTVAGAAALVATLGPKGQEITDAIVQSRTAGIPNDFNLANIGELDALNAVHVALGQPTSPPRLSKHPERVRGF</sequence>
<reference evidence="11 12" key="1">
    <citation type="submission" date="2020-04" db="EMBL/GenBank/DDBJ databases">
        <title>Perkinsus olseni comparative genomics.</title>
        <authorList>
            <person name="Bogema D.R."/>
        </authorList>
    </citation>
    <scope>NUCLEOTIDE SEQUENCE [LARGE SCALE GENOMIC DNA]</scope>
    <source>
        <strain evidence="11 12">ATCC PRA-207</strain>
    </source>
</reference>
<dbReference type="PRINTS" id="PR00723">
    <property type="entry name" value="SUBTILISIN"/>
</dbReference>
<dbReference type="InterPro" id="IPR015500">
    <property type="entry name" value="Peptidase_S8_subtilisin-rel"/>
</dbReference>
<evidence type="ECO:0000256" key="2">
    <source>
        <dbReference type="ARBA" id="ARBA00022670"/>
    </source>
</evidence>
<dbReference type="Gene3D" id="3.40.50.200">
    <property type="entry name" value="Peptidase S8/S53 domain"/>
    <property type="match status" value="1"/>
</dbReference>
<feature type="active site" description="Charge relay system" evidence="8">
    <location>
        <position position="257"/>
    </location>
</feature>
<organism evidence="11 12">
    <name type="scientific">Perkinsus olseni</name>
    <name type="common">Perkinsus atlanticus</name>
    <dbReference type="NCBI Taxonomy" id="32597"/>
    <lineage>
        <taxon>Eukaryota</taxon>
        <taxon>Sar</taxon>
        <taxon>Alveolata</taxon>
        <taxon>Perkinsozoa</taxon>
        <taxon>Perkinsea</taxon>
        <taxon>Perkinsida</taxon>
        <taxon>Perkinsidae</taxon>
        <taxon>Perkinsus</taxon>
    </lineage>
</organism>
<accession>A0A7J6N9S5</accession>
<keyword evidence="3 8" id="KW-0378">Hydrolase</keyword>
<evidence type="ECO:0000256" key="1">
    <source>
        <dbReference type="ARBA" id="ARBA00011073"/>
    </source>
</evidence>
<dbReference type="PROSITE" id="PS00137">
    <property type="entry name" value="SUBTILASE_HIS"/>
    <property type="match status" value="1"/>
</dbReference>
<evidence type="ECO:0000259" key="10">
    <source>
        <dbReference type="Pfam" id="PF00082"/>
    </source>
</evidence>
<evidence type="ECO:0000256" key="9">
    <source>
        <dbReference type="SAM" id="Phobius"/>
    </source>
</evidence>
<keyword evidence="2 8" id="KW-0645">Protease</keyword>
<keyword evidence="12" id="KW-1185">Reference proteome</keyword>
<dbReference type="PROSITE" id="PS00138">
    <property type="entry name" value="SUBTILASE_SER"/>
    <property type="match status" value="1"/>
</dbReference>
<comment type="caution">
    <text evidence="11">The sequence shown here is derived from an EMBL/GenBank/DDBJ whole genome shotgun (WGS) entry which is preliminary data.</text>
</comment>
<dbReference type="EC" id="3.4.21.62" evidence="7"/>
<proteinExistence type="inferred from homology"/>
<dbReference type="Pfam" id="PF00082">
    <property type="entry name" value="Peptidase_S8"/>
    <property type="match status" value="1"/>
</dbReference>
<keyword evidence="4 8" id="KW-0720">Serine protease</keyword>
<dbReference type="PROSITE" id="PS51892">
    <property type="entry name" value="SUBTILASE"/>
    <property type="match status" value="1"/>
</dbReference>
<dbReference type="InterPro" id="IPR023828">
    <property type="entry name" value="Peptidase_S8_Ser-AS"/>
</dbReference>
<evidence type="ECO:0000313" key="12">
    <source>
        <dbReference type="Proteomes" id="UP000553632"/>
    </source>
</evidence>
<feature type="transmembrane region" description="Helical" evidence="9">
    <location>
        <begin position="26"/>
        <end position="47"/>
    </location>
</feature>
<dbReference type="InterPro" id="IPR000209">
    <property type="entry name" value="Peptidase_S8/S53_dom"/>
</dbReference>
<evidence type="ECO:0000256" key="6">
    <source>
        <dbReference type="ARBA" id="ARBA00023529"/>
    </source>
</evidence>
<dbReference type="InterPro" id="IPR036852">
    <property type="entry name" value="Peptidase_S8/S53_dom_sf"/>
</dbReference>
<keyword evidence="9" id="KW-0472">Membrane</keyword>